<keyword evidence="3" id="KW-1185">Reference proteome</keyword>
<sequence length="46" mass="5139">MAPDQQTSVNNYNATSKIQAKEEQETKFYDNNFLANSASKAANQRA</sequence>
<comment type="caution">
    <text evidence="2">The sequence shown here is derived from an EMBL/GenBank/DDBJ whole genome shotgun (WGS) entry which is preliminary data.</text>
</comment>
<dbReference type="AlphaFoldDB" id="A0A1R3GNM8"/>
<feature type="compositionally biased region" description="Polar residues" evidence="1">
    <location>
        <begin position="1"/>
        <end position="18"/>
    </location>
</feature>
<dbReference type="EMBL" id="AWUE01022080">
    <property type="protein sequence ID" value="OMO59693.1"/>
    <property type="molecule type" value="Genomic_DNA"/>
</dbReference>
<protein>
    <submittedName>
        <fullName evidence="2">Uncharacterized protein</fullName>
    </submittedName>
</protein>
<evidence type="ECO:0000256" key="1">
    <source>
        <dbReference type="SAM" id="MobiDB-lite"/>
    </source>
</evidence>
<proteinExistence type="predicted"/>
<feature type="region of interest" description="Disordered" evidence="1">
    <location>
        <begin position="1"/>
        <end position="25"/>
    </location>
</feature>
<accession>A0A1R3GNM8</accession>
<organism evidence="2 3">
    <name type="scientific">Corchorus olitorius</name>
    <dbReference type="NCBI Taxonomy" id="93759"/>
    <lineage>
        <taxon>Eukaryota</taxon>
        <taxon>Viridiplantae</taxon>
        <taxon>Streptophyta</taxon>
        <taxon>Embryophyta</taxon>
        <taxon>Tracheophyta</taxon>
        <taxon>Spermatophyta</taxon>
        <taxon>Magnoliopsida</taxon>
        <taxon>eudicotyledons</taxon>
        <taxon>Gunneridae</taxon>
        <taxon>Pentapetalae</taxon>
        <taxon>rosids</taxon>
        <taxon>malvids</taxon>
        <taxon>Malvales</taxon>
        <taxon>Malvaceae</taxon>
        <taxon>Grewioideae</taxon>
        <taxon>Apeibeae</taxon>
        <taxon>Corchorus</taxon>
    </lineage>
</organism>
<reference evidence="3" key="1">
    <citation type="submission" date="2013-09" db="EMBL/GenBank/DDBJ databases">
        <title>Corchorus olitorius genome sequencing.</title>
        <authorList>
            <person name="Alam M."/>
            <person name="Haque M.S."/>
            <person name="Islam M.S."/>
            <person name="Emdad E.M."/>
            <person name="Islam M.M."/>
            <person name="Ahmed B."/>
            <person name="Halim A."/>
            <person name="Hossen Q.M.M."/>
            <person name="Hossain M.Z."/>
            <person name="Ahmed R."/>
            <person name="Khan M.M."/>
            <person name="Islam R."/>
            <person name="Rashid M.M."/>
            <person name="Khan S.A."/>
            <person name="Rahman M.S."/>
            <person name="Alam M."/>
            <person name="Yahiya A.S."/>
            <person name="Khan M.S."/>
            <person name="Azam M.S."/>
            <person name="Haque T."/>
            <person name="Lashkar M.Z.H."/>
            <person name="Akhand A.I."/>
            <person name="Morshed G."/>
            <person name="Roy S."/>
            <person name="Uddin K.S."/>
            <person name="Rabeya T."/>
            <person name="Hossain A.S."/>
            <person name="Chowdhury A."/>
            <person name="Snigdha A.R."/>
            <person name="Mortoza M.S."/>
            <person name="Matin S.A."/>
            <person name="Hoque S.M.E."/>
            <person name="Islam M.K."/>
            <person name="Roy D.K."/>
            <person name="Haider R."/>
            <person name="Moosa M.M."/>
            <person name="Elias S.M."/>
            <person name="Hasan A.M."/>
            <person name="Jahan S."/>
            <person name="Shafiuddin M."/>
            <person name="Mahmood N."/>
            <person name="Shommy N.S."/>
        </authorList>
    </citation>
    <scope>NUCLEOTIDE SEQUENCE [LARGE SCALE GENOMIC DNA]</scope>
    <source>
        <strain evidence="3">cv. O-4</strain>
    </source>
</reference>
<name>A0A1R3GNM8_9ROSI</name>
<evidence type="ECO:0000313" key="2">
    <source>
        <dbReference type="EMBL" id="OMO59693.1"/>
    </source>
</evidence>
<evidence type="ECO:0000313" key="3">
    <source>
        <dbReference type="Proteomes" id="UP000187203"/>
    </source>
</evidence>
<gene>
    <name evidence="2" type="ORF">COLO4_34118</name>
</gene>
<dbReference type="Proteomes" id="UP000187203">
    <property type="component" value="Unassembled WGS sequence"/>
</dbReference>